<dbReference type="GO" id="GO:0022857">
    <property type="term" value="F:transmembrane transporter activity"/>
    <property type="evidence" value="ECO:0007669"/>
    <property type="project" value="InterPro"/>
</dbReference>
<keyword evidence="14" id="KW-1185">Reference proteome</keyword>
<evidence type="ECO:0000256" key="4">
    <source>
        <dbReference type="ARBA" id="ARBA00022448"/>
    </source>
</evidence>
<evidence type="ECO:0000256" key="9">
    <source>
        <dbReference type="ARBA" id="ARBA00022989"/>
    </source>
</evidence>
<dbReference type="AlphaFoldDB" id="A0A3N4NY34"/>
<evidence type="ECO:0000256" key="3">
    <source>
        <dbReference type="ARBA" id="ARBA00010072"/>
    </source>
</evidence>
<dbReference type="InterPro" id="IPR043429">
    <property type="entry name" value="ArtM/GltK/GlnP/TcyL/YhdX-like"/>
</dbReference>
<dbReference type="EMBL" id="RMVG01000006">
    <property type="protein sequence ID" value="RPE01313.1"/>
    <property type="molecule type" value="Genomic_DNA"/>
</dbReference>
<dbReference type="SUPFAM" id="SSF161098">
    <property type="entry name" value="MetI-like"/>
    <property type="match status" value="1"/>
</dbReference>
<keyword evidence="9 11" id="KW-1133">Transmembrane helix</keyword>
<feature type="transmembrane region" description="Helical" evidence="11">
    <location>
        <begin position="55"/>
        <end position="75"/>
    </location>
</feature>
<dbReference type="CDD" id="cd06261">
    <property type="entry name" value="TM_PBP2"/>
    <property type="match status" value="1"/>
</dbReference>
<keyword evidence="6" id="KW-0997">Cell inner membrane</keyword>
<name>A0A3N4NY34_9GAMM</name>
<evidence type="ECO:0000256" key="7">
    <source>
        <dbReference type="ARBA" id="ARBA00022692"/>
    </source>
</evidence>
<keyword evidence="10 11" id="KW-0472">Membrane</keyword>
<evidence type="ECO:0000256" key="8">
    <source>
        <dbReference type="ARBA" id="ARBA00022970"/>
    </source>
</evidence>
<dbReference type="Gene3D" id="1.10.3720.10">
    <property type="entry name" value="MetI-like"/>
    <property type="match status" value="1"/>
</dbReference>
<feature type="domain" description="ABC transmembrane type-1" evidence="12">
    <location>
        <begin position="17"/>
        <end position="205"/>
    </location>
</feature>
<evidence type="ECO:0000313" key="14">
    <source>
        <dbReference type="Proteomes" id="UP000281332"/>
    </source>
</evidence>
<accession>A0A3N4NY34</accession>
<evidence type="ECO:0000313" key="13">
    <source>
        <dbReference type="EMBL" id="RPE01313.1"/>
    </source>
</evidence>
<comment type="function">
    <text evidence="1">Part of the binding-protein-dependent transport system for glutamine; probably responsible for the translocation of the substrate across the membrane.</text>
</comment>
<dbReference type="RefSeq" id="WP_123800918.1">
    <property type="nucleotide sequence ID" value="NZ_RMVG01000006.1"/>
</dbReference>
<dbReference type="InterPro" id="IPR000515">
    <property type="entry name" value="MetI-like"/>
</dbReference>
<evidence type="ECO:0000256" key="5">
    <source>
        <dbReference type="ARBA" id="ARBA00022475"/>
    </source>
</evidence>
<reference evidence="13 14" key="1">
    <citation type="submission" date="2018-11" db="EMBL/GenBank/DDBJ databases">
        <title>Whole genome sequencing of Pantoea sp. RIT388.</title>
        <authorList>
            <person name="Gan H.M."/>
            <person name="Hudson A.O."/>
        </authorList>
    </citation>
    <scope>NUCLEOTIDE SEQUENCE [LARGE SCALE GENOMIC DNA]</scope>
    <source>
        <strain evidence="13 14">RIT388</strain>
    </source>
</reference>
<feature type="transmembrane region" description="Helical" evidence="11">
    <location>
        <begin position="81"/>
        <end position="98"/>
    </location>
</feature>
<proteinExistence type="inferred from homology"/>
<organism evidence="13 14">
    <name type="scientific">Candidatus Pantoea deserta</name>
    <dbReference type="NCBI Taxonomy" id="1869313"/>
    <lineage>
        <taxon>Bacteria</taxon>
        <taxon>Pseudomonadati</taxon>
        <taxon>Pseudomonadota</taxon>
        <taxon>Gammaproteobacteria</taxon>
        <taxon>Enterobacterales</taxon>
        <taxon>Erwiniaceae</taxon>
        <taxon>Pantoea</taxon>
    </lineage>
</organism>
<evidence type="ECO:0000256" key="6">
    <source>
        <dbReference type="ARBA" id="ARBA00022519"/>
    </source>
</evidence>
<evidence type="ECO:0000256" key="11">
    <source>
        <dbReference type="RuleBase" id="RU363032"/>
    </source>
</evidence>
<evidence type="ECO:0000259" key="12">
    <source>
        <dbReference type="PROSITE" id="PS50928"/>
    </source>
</evidence>
<feature type="transmembrane region" description="Helical" evidence="11">
    <location>
        <begin position="186"/>
        <end position="205"/>
    </location>
</feature>
<dbReference type="GO" id="GO:0006865">
    <property type="term" value="P:amino acid transport"/>
    <property type="evidence" value="ECO:0007669"/>
    <property type="project" value="UniProtKB-KW"/>
</dbReference>
<keyword evidence="5" id="KW-1003">Cell membrane</keyword>
<dbReference type="InterPro" id="IPR010065">
    <property type="entry name" value="AA_ABC_transptr_permease_3TM"/>
</dbReference>
<evidence type="ECO:0000256" key="1">
    <source>
        <dbReference type="ARBA" id="ARBA00003159"/>
    </source>
</evidence>
<feature type="transmembrane region" description="Helical" evidence="11">
    <location>
        <begin position="20"/>
        <end position="43"/>
    </location>
</feature>
<evidence type="ECO:0000256" key="2">
    <source>
        <dbReference type="ARBA" id="ARBA00004429"/>
    </source>
</evidence>
<comment type="similarity">
    <text evidence="3">Belongs to the binding-protein-dependent transport system permease family. HisMQ subfamily.</text>
</comment>
<feature type="transmembrane region" description="Helical" evidence="11">
    <location>
        <begin position="147"/>
        <end position="166"/>
    </location>
</feature>
<protein>
    <submittedName>
        <fullName evidence="13">Amino acid ABC transporter permease</fullName>
    </submittedName>
</protein>
<dbReference type="Pfam" id="PF00528">
    <property type="entry name" value="BPD_transp_1"/>
    <property type="match status" value="1"/>
</dbReference>
<gene>
    <name evidence="13" type="ORF">BBB56_10625</name>
</gene>
<dbReference type="PANTHER" id="PTHR30614:SF20">
    <property type="entry name" value="GLUTAMINE TRANSPORT SYSTEM PERMEASE PROTEIN GLNP"/>
    <property type="match status" value="1"/>
</dbReference>
<comment type="subcellular location">
    <subcellularLocation>
        <location evidence="2">Cell inner membrane</location>
        <topology evidence="2">Multi-pass membrane protein</topology>
    </subcellularLocation>
    <subcellularLocation>
        <location evidence="11">Cell membrane</location>
        <topology evidence="11">Multi-pass membrane protein</topology>
    </subcellularLocation>
</comment>
<keyword evidence="4 11" id="KW-0813">Transport</keyword>
<dbReference type="OrthoDB" id="9809799at2"/>
<keyword evidence="8" id="KW-0029">Amino-acid transport</keyword>
<dbReference type="PROSITE" id="PS50928">
    <property type="entry name" value="ABC_TM1"/>
    <property type="match status" value="1"/>
</dbReference>
<dbReference type="PANTHER" id="PTHR30614">
    <property type="entry name" value="MEMBRANE COMPONENT OF AMINO ACID ABC TRANSPORTER"/>
    <property type="match status" value="1"/>
</dbReference>
<keyword evidence="7 11" id="KW-0812">Transmembrane</keyword>
<evidence type="ECO:0000256" key="10">
    <source>
        <dbReference type="ARBA" id="ARBA00023136"/>
    </source>
</evidence>
<sequence length="221" mass="24635">MDWRAILTSLPSLGDGLLATLQLCLVAALCSLAWGALMALLLMRATPFWLRLLNLYSALTLALPLLVVIYLLYFVLPEYNVTLSSPVVGVLALTLYYAPYIAQVIRAAIDALPKGQWEACRVLGLSRSEQLRDVVLPQTLPQMLSPLVGLMIGLIKDSALLSIVSVQEFMYAAKQAISETYAPLEIYLAVALCYWLLNSFIDWLARSLESRMTRYRRGVQH</sequence>
<comment type="caution">
    <text evidence="13">The sequence shown here is derived from an EMBL/GenBank/DDBJ whole genome shotgun (WGS) entry which is preliminary data.</text>
</comment>
<dbReference type="Proteomes" id="UP000281332">
    <property type="component" value="Unassembled WGS sequence"/>
</dbReference>
<dbReference type="NCBIfam" id="TIGR01726">
    <property type="entry name" value="HEQRo_perm_3TM"/>
    <property type="match status" value="1"/>
</dbReference>
<dbReference type="InterPro" id="IPR035906">
    <property type="entry name" value="MetI-like_sf"/>
</dbReference>
<dbReference type="GO" id="GO:0043190">
    <property type="term" value="C:ATP-binding cassette (ABC) transporter complex"/>
    <property type="evidence" value="ECO:0007669"/>
    <property type="project" value="InterPro"/>
</dbReference>